<evidence type="ECO:0000256" key="3">
    <source>
        <dbReference type="ARBA" id="ARBA00012266"/>
    </source>
</evidence>
<dbReference type="InterPro" id="IPR050472">
    <property type="entry name" value="Anth_synth/Amidotransfase"/>
</dbReference>
<dbReference type="RefSeq" id="YP_009510955.1">
    <property type="nucleotide sequence ID" value="NC_039142.1"/>
</dbReference>
<feature type="domain" description="Glutamine amidotransferase" evidence="8">
    <location>
        <begin position="3"/>
        <end position="186"/>
    </location>
</feature>
<protein>
    <recommendedName>
        <fullName evidence="4">Anthranilate synthase component 2</fullName>
        <ecNumber evidence="3">4.1.3.27</ecNumber>
    </recommendedName>
    <alternativeName>
        <fullName evidence="7">Anthranilate synthase, glutamine amidotransferase component</fullName>
    </alternativeName>
</protein>
<dbReference type="InterPro" id="IPR006221">
    <property type="entry name" value="TrpG/PapA_dom"/>
</dbReference>
<reference evidence="9" key="1">
    <citation type="submission" date="2018-05" db="EMBL/GenBank/DDBJ databases">
        <title>Organellar genomes of Gracilariaceae.</title>
        <authorList>
            <person name="Iha C."/>
            <person name="Oliveira M.C."/>
        </authorList>
    </citation>
    <scope>NUCLEOTIDE SEQUENCE</scope>
</reference>
<dbReference type="PRINTS" id="PR00099">
    <property type="entry name" value="CPSGATASE"/>
</dbReference>
<dbReference type="PANTHER" id="PTHR43418">
    <property type="entry name" value="MULTIFUNCTIONAL TRYPTOPHAN BIOSYNTHESIS PROTEIN-RELATED"/>
    <property type="match status" value="1"/>
</dbReference>
<dbReference type="NCBIfam" id="TIGR00566">
    <property type="entry name" value="trpG_papA"/>
    <property type="match status" value="1"/>
</dbReference>
<dbReference type="EC" id="4.1.3.27" evidence="3"/>
<evidence type="ECO:0000313" key="9">
    <source>
        <dbReference type="EMBL" id="AXI96628.1"/>
    </source>
</evidence>
<keyword evidence="9" id="KW-0150">Chloroplast</keyword>
<dbReference type="SUPFAM" id="SSF52317">
    <property type="entry name" value="Class I glutamine amidotransferase-like"/>
    <property type="match status" value="1"/>
</dbReference>
<evidence type="ECO:0000256" key="4">
    <source>
        <dbReference type="ARBA" id="ARBA00020654"/>
    </source>
</evidence>
<dbReference type="PRINTS" id="PR00097">
    <property type="entry name" value="ANTSNTHASEII"/>
</dbReference>
<dbReference type="FunFam" id="3.40.50.880:FF:000003">
    <property type="entry name" value="Anthranilate synthase component II"/>
    <property type="match status" value="1"/>
</dbReference>
<sequence>MILVIDNYDSFTQNLVQSLGGLGLSVYTVRNDEISLSYIDKYNPTHIVISPGPGSPQNSGISLQIISTYAKSIPILGVCLGHQAIGYVYGAKIAQLTYPMHGKLSKIFHNSQDIFDGLNNPFFAIRYHSLVINQHHIPDNLEVTAWTPDGTIMACRHKKYNLLRGIQFHPESLWTIEGQSIINNFIEL</sequence>
<dbReference type="Gene3D" id="3.40.50.880">
    <property type="match status" value="1"/>
</dbReference>
<keyword evidence="5" id="KW-0028">Amino-acid biosynthesis</keyword>
<keyword evidence="5" id="KW-0057">Aromatic amino acid biosynthesis</keyword>
<accession>A0A345U842</accession>
<dbReference type="CDD" id="cd01743">
    <property type="entry name" value="GATase1_Anthranilate_Synthase"/>
    <property type="match status" value="1"/>
</dbReference>
<gene>
    <name evidence="9" type="primary">trpG</name>
</gene>
<comment type="subunit">
    <text evidence="2">Tetramer of two components I and two components II.</text>
</comment>
<evidence type="ECO:0000256" key="1">
    <source>
        <dbReference type="ARBA" id="ARBA00004873"/>
    </source>
</evidence>
<dbReference type="GeneID" id="37623407"/>
<name>A0A345U842_9FLOR</name>
<dbReference type="InterPro" id="IPR029062">
    <property type="entry name" value="Class_I_gatase-like"/>
</dbReference>
<organism evidence="9">
    <name type="scientific">Hydropuntia rangiferina</name>
    <dbReference type="NCBI Taxonomy" id="338881"/>
    <lineage>
        <taxon>Eukaryota</taxon>
        <taxon>Rhodophyta</taxon>
        <taxon>Florideophyceae</taxon>
        <taxon>Rhodymeniophycidae</taxon>
        <taxon>Gracilariales</taxon>
        <taxon>Gracilariaceae</taxon>
        <taxon>Hydropuntia</taxon>
    </lineage>
</organism>
<dbReference type="InterPro" id="IPR017926">
    <property type="entry name" value="GATASE"/>
</dbReference>
<comment type="pathway">
    <text evidence="1">Amino-acid biosynthesis; L-tryptophan biosynthesis; L-tryptophan from chorismate: step 1/5.</text>
</comment>
<evidence type="ECO:0000256" key="6">
    <source>
        <dbReference type="ARBA" id="ARBA00022962"/>
    </source>
</evidence>
<dbReference type="GO" id="GO:0000162">
    <property type="term" value="P:L-tryptophan biosynthetic process"/>
    <property type="evidence" value="ECO:0007669"/>
    <property type="project" value="UniProtKB-KW"/>
</dbReference>
<dbReference type="PANTHER" id="PTHR43418:SF4">
    <property type="entry name" value="MULTIFUNCTIONAL TRYPTOPHAN BIOSYNTHESIS PROTEIN"/>
    <property type="match status" value="1"/>
</dbReference>
<dbReference type="PRINTS" id="PR00096">
    <property type="entry name" value="GATASE"/>
</dbReference>
<proteinExistence type="predicted"/>
<dbReference type="Pfam" id="PF00117">
    <property type="entry name" value="GATase"/>
    <property type="match status" value="1"/>
</dbReference>
<dbReference type="PROSITE" id="PS51273">
    <property type="entry name" value="GATASE_TYPE_1"/>
    <property type="match status" value="1"/>
</dbReference>
<keyword evidence="6" id="KW-0315">Glutamine amidotransferase</keyword>
<evidence type="ECO:0000256" key="7">
    <source>
        <dbReference type="ARBA" id="ARBA00082672"/>
    </source>
</evidence>
<dbReference type="EMBL" id="MH396012">
    <property type="protein sequence ID" value="AXI96628.1"/>
    <property type="molecule type" value="Genomic_DNA"/>
</dbReference>
<evidence type="ECO:0000256" key="5">
    <source>
        <dbReference type="ARBA" id="ARBA00022822"/>
    </source>
</evidence>
<geneLocation type="chloroplast" evidence="9"/>
<evidence type="ECO:0000259" key="8">
    <source>
        <dbReference type="Pfam" id="PF00117"/>
    </source>
</evidence>
<dbReference type="GO" id="GO:0005829">
    <property type="term" value="C:cytosol"/>
    <property type="evidence" value="ECO:0007669"/>
    <property type="project" value="TreeGrafter"/>
</dbReference>
<keyword evidence="9" id="KW-0934">Plastid</keyword>
<keyword evidence="5" id="KW-0822">Tryptophan biosynthesis</keyword>
<dbReference type="GO" id="GO:0004049">
    <property type="term" value="F:anthranilate synthase activity"/>
    <property type="evidence" value="ECO:0007669"/>
    <property type="project" value="UniProtKB-EC"/>
</dbReference>
<evidence type="ECO:0000256" key="2">
    <source>
        <dbReference type="ARBA" id="ARBA00011743"/>
    </source>
</evidence>
<dbReference type="AlphaFoldDB" id="A0A345U842"/>